<keyword evidence="6" id="KW-1185">Reference proteome</keyword>
<dbReference type="PANTHER" id="PTHR23196">
    <property type="entry name" value="PAX TRANSCRIPTION ACTIVATION DOMAIN INTERACTING PROTEIN"/>
    <property type="match status" value="1"/>
</dbReference>
<proteinExistence type="predicted"/>
<accession>A0A484NN31</accession>
<gene>
    <name evidence="5" type="ORF">CCAM_LOCUS44431</name>
</gene>
<evidence type="ECO:0000256" key="1">
    <source>
        <dbReference type="ARBA" id="ARBA00004123"/>
    </source>
</evidence>
<evidence type="ECO:0000256" key="2">
    <source>
        <dbReference type="ARBA" id="ARBA00022763"/>
    </source>
</evidence>
<dbReference type="CDD" id="cd18432">
    <property type="entry name" value="BRCT_PAXIP1_rpt6_like"/>
    <property type="match status" value="1"/>
</dbReference>
<reference evidence="5 6" key="1">
    <citation type="submission" date="2018-04" db="EMBL/GenBank/DDBJ databases">
        <authorList>
            <person name="Vogel A."/>
        </authorList>
    </citation>
    <scope>NUCLEOTIDE SEQUENCE [LARGE SCALE GENOMIC DNA]</scope>
</reference>
<dbReference type="PROSITE" id="PS50172">
    <property type="entry name" value="BRCT"/>
    <property type="match status" value="1"/>
</dbReference>
<keyword evidence="3" id="KW-0539">Nucleus</keyword>
<dbReference type="Pfam" id="PF16589">
    <property type="entry name" value="BRCT_2"/>
    <property type="match status" value="1"/>
</dbReference>
<sequence>MLSAIVESTGGNVVIGRVEKVKDKDKSIFVACEEDTDEAQLAAQKGIRCFSSEWFMNCIMKQQLDIGASQFAGIDVTQLLWYLCVCFQDILDLAKLWPLHLPSSNTLVTWKESRPGGLCWRWKQHCAFLVAVGNYHCYLLEKYHRF</sequence>
<organism evidence="5 6">
    <name type="scientific">Cuscuta campestris</name>
    <dbReference type="NCBI Taxonomy" id="132261"/>
    <lineage>
        <taxon>Eukaryota</taxon>
        <taxon>Viridiplantae</taxon>
        <taxon>Streptophyta</taxon>
        <taxon>Embryophyta</taxon>
        <taxon>Tracheophyta</taxon>
        <taxon>Spermatophyta</taxon>
        <taxon>Magnoliopsida</taxon>
        <taxon>eudicotyledons</taxon>
        <taxon>Gunneridae</taxon>
        <taxon>Pentapetalae</taxon>
        <taxon>asterids</taxon>
        <taxon>lamiids</taxon>
        <taxon>Solanales</taxon>
        <taxon>Convolvulaceae</taxon>
        <taxon>Cuscuteae</taxon>
        <taxon>Cuscuta</taxon>
        <taxon>Cuscuta subgen. Grammica</taxon>
        <taxon>Cuscuta sect. Cleistogrammica</taxon>
    </lineage>
</organism>
<dbReference type="PANTHER" id="PTHR23196:SF8">
    <property type="entry name" value="N-ACETYLTRANSFERASE"/>
    <property type="match status" value="1"/>
</dbReference>
<keyword evidence="2" id="KW-0227">DNA damage</keyword>
<dbReference type="EMBL" id="OOIL02006839">
    <property type="protein sequence ID" value="VFR02656.1"/>
    <property type="molecule type" value="Genomic_DNA"/>
</dbReference>
<dbReference type="GO" id="GO:0005634">
    <property type="term" value="C:nucleus"/>
    <property type="evidence" value="ECO:0007669"/>
    <property type="project" value="UniProtKB-SubCell"/>
</dbReference>
<dbReference type="InterPro" id="IPR036420">
    <property type="entry name" value="BRCT_dom_sf"/>
</dbReference>
<feature type="domain" description="BRCT" evidence="4">
    <location>
        <begin position="1"/>
        <end position="64"/>
    </location>
</feature>
<dbReference type="AlphaFoldDB" id="A0A484NN31"/>
<evidence type="ECO:0000256" key="3">
    <source>
        <dbReference type="ARBA" id="ARBA00023242"/>
    </source>
</evidence>
<evidence type="ECO:0000313" key="5">
    <source>
        <dbReference type="EMBL" id="VFR02656.1"/>
    </source>
</evidence>
<dbReference type="OrthoDB" id="1287498at2759"/>
<protein>
    <recommendedName>
        <fullName evidence="4">BRCT domain-containing protein</fullName>
    </recommendedName>
</protein>
<dbReference type="InterPro" id="IPR051579">
    <property type="entry name" value="DDR_Transcriptional_Reg"/>
</dbReference>
<dbReference type="Proteomes" id="UP000595140">
    <property type="component" value="Unassembled WGS sequence"/>
</dbReference>
<evidence type="ECO:0000259" key="4">
    <source>
        <dbReference type="PROSITE" id="PS50172"/>
    </source>
</evidence>
<name>A0A484NN31_9ASTE</name>
<dbReference type="GO" id="GO:0006974">
    <property type="term" value="P:DNA damage response"/>
    <property type="evidence" value="ECO:0007669"/>
    <property type="project" value="UniProtKB-KW"/>
</dbReference>
<dbReference type="InterPro" id="IPR001357">
    <property type="entry name" value="BRCT_dom"/>
</dbReference>
<comment type="subcellular location">
    <subcellularLocation>
        <location evidence="1">Nucleus</location>
    </subcellularLocation>
</comment>
<dbReference type="SUPFAM" id="SSF52113">
    <property type="entry name" value="BRCT domain"/>
    <property type="match status" value="1"/>
</dbReference>
<evidence type="ECO:0000313" key="6">
    <source>
        <dbReference type="Proteomes" id="UP000595140"/>
    </source>
</evidence>
<dbReference type="Gene3D" id="3.40.50.10190">
    <property type="entry name" value="BRCT domain"/>
    <property type="match status" value="1"/>
</dbReference>